<dbReference type="EC" id="7.3.2.6" evidence="11"/>
<dbReference type="SMART" id="SM00382">
    <property type="entry name" value="AAA"/>
    <property type="match status" value="1"/>
</dbReference>
<dbReference type="Proteomes" id="UP000005270">
    <property type="component" value="Chromosome"/>
</dbReference>
<dbReference type="GO" id="GO:0005524">
    <property type="term" value="F:ATP binding"/>
    <property type="evidence" value="ECO:0007669"/>
    <property type="project" value="UniProtKB-KW"/>
</dbReference>
<dbReference type="InterPro" id="IPR017871">
    <property type="entry name" value="ABC_transporter-like_CS"/>
</dbReference>
<keyword evidence="2" id="KW-1003">Cell membrane</keyword>
<dbReference type="EMBL" id="CP003531">
    <property type="protein sequence ID" value="AFK50566.1"/>
    <property type="molecule type" value="Genomic_DNA"/>
</dbReference>
<dbReference type="Pfam" id="PF00005">
    <property type="entry name" value="ABC_tran"/>
    <property type="match status" value="1"/>
</dbReference>
<evidence type="ECO:0000256" key="2">
    <source>
        <dbReference type="ARBA" id="ARBA00022475"/>
    </source>
</evidence>
<dbReference type="Gene3D" id="3.40.50.300">
    <property type="entry name" value="P-loop containing nucleotide triphosphate hydrolases"/>
    <property type="match status" value="1"/>
</dbReference>
<name>I3TCS8_THEC1</name>
<dbReference type="InterPro" id="IPR027417">
    <property type="entry name" value="P-loop_NTPase"/>
</dbReference>
<keyword evidence="5" id="KW-0067">ATP-binding</keyword>
<dbReference type="PROSITE" id="PS50893">
    <property type="entry name" value="ABC_TRANSPORTER_2"/>
    <property type="match status" value="1"/>
</dbReference>
<dbReference type="AlphaFoldDB" id="I3TCS8"/>
<evidence type="ECO:0000313" key="15">
    <source>
        <dbReference type="EMBL" id="AFK50566.1"/>
    </source>
</evidence>
<dbReference type="InterPro" id="IPR050093">
    <property type="entry name" value="ABC_SmlMolc_Importer"/>
</dbReference>
<evidence type="ECO:0000259" key="14">
    <source>
        <dbReference type="PROSITE" id="PS50893"/>
    </source>
</evidence>
<keyword evidence="16" id="KW-1185">Reference proteome</keyword>
<comment type="catalytic activity">
    <reaction evidence="13">
        <text>tungstate(in) + ATP + H2O = tungstate(out) + ADP + phosphate + H(+)</text>
        <dbReference type="Rhea" id="RHEA:35027"/>
        <dbReference type="ChEBI" id="CHEBI:15377"/>
        <dbReference type="ChEBI" id="CHEBI:15378"/>
        <dbReference type="ChEBI" id="CHEBI:30616"/>
        <dbReference type="ChEBI" id="CHEBI:43474"/>
        <dbReference type="ChEBI" id="CHEBI:46502"/>
        <dbReference type="ChEBI" id="CHEBI:456216"/>
        <dbReference type="EC" id="7.3.2.6"/>
    </reaction>
</comment>
<dbReference type="CDD" id="cd03259">
    <property type="entry name" value="ABC_Carb_Solutes_like"/>
    <property type="match status" value="1"/>
</dbReference>
<reference evidence="15 16" key="1">
    <citation type="journal article" date="2012" name="J. Bacteriol.">
        <title>Complete genome sequence of the hyperthermophilic cellulolytic Crenarchaeon 'Thermogladius cellulolyticus' 1633.</title>
        <authorList>
            <person name="Mardanov A.V."/>
            <person name="Kochetkova T.V."/>
            <person name="Beletsky A.V."/>
            <person name="Bonch-Osmolovskaya E.A."/>
            <person name="Ravin N.V."/>
            <person name="Skryabin K.G."/>
        </authorList>
    </citation>
    <scope>NUCLEOTIDE SEQUENCE [LARGE SCALE GENOMIC DNA]</scope>
    <source>
        <strain evidence="16">DSM 22663 / VKM B-2946 / 1633</strain>
    </source>
</reference>
<sequence>MVGEGLEVKDLLVIVGGFSVRVGHLGVGRGEIAVIQGPNGAGKTTLLKAIAGIIRPVRGTIVIGGEVVFKADERVEVNKPPEKRRVGFLPQNLLLFPHMSVYENIAYAMRGRKIRPTKEKVSEILELVGLRGFENRKPWELSYGQQQRVALARALASNPRVLLLDEPFANIDVESRRELRKEIARLVKALGVPTVVVSHDLEDLAVADKPYSMNRGVLSEKN</sequence>
<evidence type="ECO:0000256" key="5">
    <source>
        <dbReference type="ARBA" id="ARBA00022840"/>
    </source>
</evidence>
<keyword evidence="4" id="KW-0547">Nucleotide-binding</keyword>
<gene>
    <name evidence="15" type="ordered locus">TCELL_0141</name>
</gene>
<dbReference type="GO" id="GO:0016020">
    <property type="term" value="C:membrane"/>
    <property type="evidence" value="ECO:0007669"/>
    <property type="project" value="InterPro"/>
</dbReference>
<dbReference type="KEGG" id="thg:TCELL_0141"/>
<comment type="similarity">
    <text evidence="9">Belongs to the ABC transporter superfamily. Sulfate/tungstate importer (TC 3.A.1.6) family.</text>
</comment>
<dbReference type="PANTHER" id="PTHR42781">
    <property type="entry name" value="SPERMIDINE/PUTRESCINE IMPORT ATP-BINDING PROTEIN POTA"/>
    <property type="match status" value="1"/>
</dbReference>
<evidence type="ECO:0000256" key="8">
    <source>
        <dbReference type="ARBA" id="ARBA00023136"/>
    </source>
</evidence>
<evidence type="ECO:0000256" key="11">
    <source>
        <dbReference type="ARBA" id="ARBA00039025"/>
    </source>
</evidence>
<dbReference type="eggNOG" id="arCOG00175">
    <property type="taxonomic scope" value="Archaea"/>
</dbReference>
<evidence type="ECO:0000256" key="9">
    <source>
        <dbReference type="ARBA" id="ARBA00038307"/>
    </source>
</evidence>
<evidence type="ECO:0000256" key="13">
    <source>
        <dbReference type="ARBA" id="ARBA00047936"/>
    </source>
</evidence>
<keyword evidence="7" id="KW-0406">Ion transport</keyword>
<dbReference type="STRING" id="1184251.TCELL_0141"/>
<proteinExistence type="inferred from homology"/>
<organism evidence="15 16">
    <name type="scientific">Thermogladius calderae (strain DSM 22663 / VKM B-2946 / 1633)</name>
    <dbReference type="NCBI Taxonomy" id="1184251"/>
    <lineage>
        <taxon>Archaea</taxon>
        <taxon>Thermoproteota</taxon>
        <taxon>Thermoprotei</taxon>
        <taxon>Desulfurococcales</taxon>
        <taxon>Desulfurococcaceae</taxon>
        <taxon>Thermogladius</taxon>
    </lineage>
</organism>
<evidence type="ECO:0000256" key="4">
    <source>
        <dbReference type="ARBA" id="ARBA00022741"/>
    </source>
</evidence>
<dbReference type="GO" id="GO:0015408">
    <property type="term" value="F:ABC-type ferric iron transporter activity"/>
    <property type="evidence" value="ECO:0007669"/>
    <property type="project" value="InterPro"/>
</dbReference>
<dbReference type="InParanoid" id="I3TCS8"/>
<keyword evidence="8" id="KW-0472">Membrane</keyword>
<dbReference type="InterPro" id="IPR003593">
    <property type="entry name" value="AAA+_ATPase"/>
</dbReference>
<evidence type="ECO:0000256" key="3">
    <source>
        <dbReference type="ARBA" id="ARBA00022496"/>
    </source>
</evidence>
<keyword evidence="3" id="KW-0410">Iron transport</keyword>
<dbReference type="InterPro" id="IPR015853">
    <property type="entry name" value="ABC_transpr_FbpC"/>
</dbReference>
<evidence type="ECO:0000256" key="10">
    <source>
        <dbReference type="ARBA" id="ARBA00038781"/>
    </source>
</evidence>
<protein>
    <recommendedName>
        <fullName evidence="12">Molybdate/tungstate import ATP-binding protein WtpC</fullName>
        <ecNumber evidence="11">7.3.2.6</ecNumber>
    </recommendedName>
</protein>
<evidence type="ECO:0000256" key="7">
    <source>
        <dbReference type="ARBA" id="ARBA00023065"/>
    </source>
</evidence>
<dbReference type="InterPro" id="IPR003439">
    <property type="entry name" value="ABC_transporter-like_ATP-bd"/>
</dbReference>
<dbReference type="GO" id="GO:1901238">
    <property type="term" value="F:ABC-type tungstate transporter activity"/>
    <property type="evidence" value="ECO:0007669"/>
    <property type="project" value="UniProtKB-EC"/>
</dbReference>
<evidence type="ECO:0000256" key="12">
    <source>
        <dbReference type="ARBA" id="ARBA00041133"/>
    </source>
</evidence>
<dbReference type="HOGENOM" id="CLU_000604_1_22_2"/>
<feature type="domain" description="ABC transporter" evidence="14">
    <location>
        <begin position="6"/>
        <end position="222"/>
    </location>
</feature>
<evidence type="ECO:0000256" key="1">
    <source>
        <dbReference type="ARBA" id="ARBA00022448"/>
    </source>
</evidence>
<keyword evidence="6" id="KW-0408">Iron</keyword>
<keyword evidence="1" id="KW-0813">Transport</keyword>
<dbReference type="PANTHER" id="PTHR42781:SF4">
    <property type="entry name" value="SPERMIDINE_PUTRESCINE IMPORT ATP-BINDING PROTEIN POTA"/>
    <property type="match status" value="1"/>
</dbReference>
<accession>I3TCS8</accession>
<dbReference type="SUPFAM" id="SSF52540">
    <property type="entry name" value="P-loop containing nucleoside triphosphate hydrolases"/>
    <property type="match status" value="1"/>
</dbReference>
<dbReference type="GO" id="GO:0016887">
    <property type="term" value="F:ATP hydrolysis activity"/>
    <property type="evidence" value="ECO:0007669"/>
    <property type="project" value="InterPro"/>
</dbReference>
<evidence type="ECO:0000313" key="16">
    <source>
        <dbReference type="Proteomes" id="UP000005270"/>
    </source>
</evidence>
<dbReference type="PROSITE" id="PS00211">
    <property type="entry name" value="ABC_TRANSPORTER_1"/>
    <property type="match status" value="1"/>
</dbReference>
<comment type="subunit">
    <text evidence="10">The complex is composed of two ATP-binding proteins (WtpC), two transmembrane proteins (WtpB) and a solute-binding protein (WtpA).</text>
</comment>
<evidence type="ECO:0000256" key="6">
    <source>
        <dbReference type="ARBA" id="ARBA00023004"/>
    </source>
</evidence>